<dbReference type="PANTHER" id="PTHR10286">
    <property type="entry name" value="INORGANIC PYROPHOSPHATASE"/>
    <property type="match status" value="1"/>
</dbReference>
<comment type="function">
    <text evidence="5">Catalyzes the hydrolysis of inorganic pyrophosphate (PPi) forming two phosphate ions.</text>
</comment>
<feature type="binding site" evidence="5">
    <location>
        <position position="71"/>
    </location>
    <ligand>
        <name>Mg(2+)</name>
        <dbReference type="ChEBI" id="CHEBI:18420"/>
        <label>1</label>
    </ligand>
</feature>
<dbReference type="InterPro" id="IPR036649">
    <property type="entry name" value="Pyrophosphatase_sf"/>
</dbReference>
<evidence type="ECO:0000313" key="7">
    <source>
        <dbReference type="Proteomes" id="UP001501411"/>
    </source>
</evidence>
<accession>A0ABP9AVE4</accession>
<sequence length="189" mass="20960">MMVGTAHPWHDVTVGDAIPNEVIAVIEIPSGSRTKYELDKPSGLIRLDRVLFSPVHYPANYGLIPQTYYSDGDPLDILVICSEALVPMSLVKARIIGMMEMIDSDMDDNKIIAVAANDASLAYVKNIEDLPPHTTHEFRNFFEDYKKLEGKSVQVLGFKGRSAAFACIMESIALYKQEIKATVKKQVNG</sequence>
<dbReference type="RefSeq" id="WP_345231005.1">
    <property type="nucleotide sequence ID" value="NZ_BAABIQ010000007.1"/>
</dbReference>
<comment type="catalytic activity">
    <reaction evidence="5">
        <text>diphosphate + H2O = 2 phosphate + H(+)</text>
        <dbReference type="Rhea" id="RHEA:24576"/>
        <dbReference type="ChEBI" id="CHEBI:15377"/>
        <dbReference type="ChEBI" id="CHEBI:15378"/>
        <dbReference type="ChEBI" id="CHEBI:33019"/>
        <dbReference type="ChEBI" id="CHEBI:43474"/>
        <dbReference type="EC" id="3.6.1.1"/>
    </reaction>
</comment>
<name>A0ABP9AVE4_9SPHI</name>
<dbReference type="SUPFAM" id="SSF50324">
    <property type="entry name" value="Inorganic pyrophosphatase"/>
    <property type="match status" value="1"/>
</dbReference>
<feature type="binding site" evidence="5">
    <location>
        <position position="35"/>
    </location>
    <ligand>
        <name>substrate</name>
    </ligand>
</feature>
<dbReference type="HAMAP" id="MF_00209">
    <property type="entry name" value="Inorganic_PPase"/>
    <property type="match status" value="1"/>
</dbReference>
<comment type="subunit">
    <text evidence="5">Homohexamer.</text>
</comment>
<dbReference type="PROSITE" id="PS00387">
    <property type="entry name" value="PPASE"/>
    <property type="match status" value="1"/>
</dbReference>
<evidence type="ECO:0000256" key="3">
    <source>
        <dbReference type="ARBA" id="ARBA00022801"/>
    </source>
</evidence>
<organism evidence="6 7">
    <name type="scientific">Olivibacter ginsenosidimutans</name>
    <dbReference type="NCBI Taxonomy" id="1176537"/>
    <lineage>
        <taxon>Bacteria</taxon>
        <taxon>Pseudomonadati</taxon>
        <taxon>Bacteroidota</taxon>
        <taxon>Sphingobacteriia</taxon>
        <taxon>Sphingobacteriales</taxon>
        <taxon>Sphingobacteriaceae</taxon>
        <taxon>Olivibacter</taxon>
    </lineage>
</organism>
<feature type="binding site" evidence="5">
    <location>
        <position position="76"/>
    </location>
    <ligand>
        <name>Mg(2+)</name>
        <dbReference type="ChEBI" id="CHEBI:18420"/>
        <label>1</label>
    </ligand>
</feature>
<dbReference type="Proteomes" id="UP001501411">
    <property type="component" value="Unassembled WGS sequence"/>
</dbReference>
<keyword evidence="5" id="KW-0963">Cytoplasm</keyword>
<dbReference type="Pfam" id="PF00719">
    <property type="entry name" value="Pyrophosphatase"/>
    <property type="match status" value="1"/>
</dbReference>
<evidence type="ECO:0000256" key="4">
    <source>
        <dbReference type="ARBA" id="ARBA00022842"/>
    </source>
</evidence>
<proteinExistence type="inferred from homology"/>
<gene>
    <name evidence="5" type="primary">ppa</name>
    <name evidence="6" type="ORF">GCM10023231_13590</name>
</gene>
<comment type="caution">
    <text evidence="6">The sequence shown here is derived from an EMBL/GenBank/DDBJ whole genome shotgun (WGS) entry which is preliminary data.</text>
</comment>
<feature type="binding site" evidence="5">
    <location>
        <position position="145"/>
    </location>
    <ligand>
        <name>substrate</name>
    </ligand>
</feature>
<keyword evidence="7" id="KW-1185">Reference proteome</keyword>
<dbReference type="Gene3D" id="3.90.80.10">
    <property type="entry name" value="Inorganic pyrophosphatase"/>
    <property type="match status" value="1"/>
</dbReference>
<feature type="binding site" evidence="5">
    <location>
        <position position="108"/>
    </location>
    <ligand>
        <name>Mg(2+)</name>
        <dbReference type="ChEBI" id="CHEBI:18420"/>
        <label>1</label>
    </ligand>
</feature>
<comment type="cofactor">
    <cofactor evidence="1 5">
        <name>Mg(2+)</name>
        <dbReference type="ChEBI" id="CHEBI:18420"/>
    </cofactor>
</comment>
<evidence type="ECO:0000313" key="6">
    <source>
        <dbReference type="EMBL" id="GAA4786790.1"/>
    </source>
</evidence>
<evidence type="ECO:0000256" key="2">
    <source>
        <dbReference type="ARBA" id="ARBA00022723"/>
    </source>
</evidence>
<reference evidence="7" key="1">
    <citation type="journal article" date="2019" name="Int. J. Syst. Evol. Microbiol.">
        <title>The Global Catalogue of Microorganisms (GCM) 10K type strain sequencing project: providing services to taxonomists for standard genome sequencing and annotation.</title>
        <authorList>
            <consortium name="The Broad Institute Genomics Platform"/>
            <consortium name="The Broad Institute Genome Sequencing Center for Infectious Disease"/>
            <person name="Wu L."/>
            <person name="Ma J."/>
        </authorList>
    </citation>
    <scope>NUCLEOTIDE SEQUENCE [LARGE SCALE GENOMIC DNA]</scope>
    <source>
        <strain evidence="7">JCM 18200</strain>
    </source>
</reference>
<feature type="binding site" evidence="5">
    <location>
        <position position="76"/>
    </location>
    <ligand>
        <name>Mg(2+)</name>
        <dbReference type="ChEBI" id="CHEBI:18420"/>
        <label>2</label>
    </ligand>
</feature>
<dbReference type="EC" id="3.6.1.1" evidence="5"/>
<dbReference type="EMBL" id="BAABIQ010000007">
    <property type="protein sequence ID" value="GAA4786790.1"/>
    <property type="molecule type" value="Genomic_DNA"/>
</dbReference>
<feature type="binding site" evidence="5">
    <location>
        <position position="61"/>
    </location>
    <ligand>
        <name>substrate</name>
    </ligand>
</feature>
<comment type="similarity">
    <text evidence="5">Belongs to the PPase family.</text>
</comment>
<keyword evidence="4 5" id="KW-0460">Magnesium</keyword>
<dbReference type="InterPro" id="IPR008162">
    <property type="entry name" value="Pyrophosphatase"/>
</dbReference>
<dbReference type="CDD" id="cd00412">
    <property type="entry name" value="pyrophosphatase"/>
    <property type="match status" value="1"/>
</dbReference>
<evidence type="ECO:0000256" key="1">
    <source>
        <dbReference type="ARBA" id="ARBA00001946"/>
    </source>
</evidence>
<protein>
    <recommendedName>
        <fullName evidence="5">Inorganic pyrophosphatase</fullName>
        <ecNumber evidence="5">3.6.1.1</ecNumber>
    </recommendedName>
    <alternativeName>
        <fullName evidence="5">Pyrophosphate phospho-hydrolase</fullName>
        <shortName evidence="5">PPase</shortName>
    </alternativeName>
</protein>
<evidence type="ECO:0000256" key="5">
    <source>
        <dbReference type="HAMAP-Rule" id="MF_00209"/>
    </source>
</evidence>
<keyword evidence="2 5" id="KW-0479">Metal-binding</keyword>
<keyword evidence="3 5" id="KW-0378">Hydrolase</keyword>
<comment type="subcellular location">
    <subcellularLocation>
        <location evidence="5">Cytoplasm</location>
    </subcellularLocation>
</comment>
<feature type="binding site" evidence="5">
    <location>
        <position position="49"/>
    </location>
    <ligand>
        <name>substrate</name>
    </ligand>
</feature>